<sequence length="452" mass="49978">MSSLADTLFGGSSTGDNDNSNDDKSGGLFDKKVNLPTPTAKKYNSEKKHLHGATKIVKGGKKRMRELRKKMEEAQAAGAGNVDDVEEKTPEDEGNDASSSSSTESGSDDSSNENEDEGAKPKNEKKSKEVDNDEKEEEDDEDDEEGMKEGEEDRTIFVGNLPGAITRKELARLFADCGKVTSTRIRSVAVKGVKLPKEQAGNQNLMRKVCANTNLVDEDSKKTVNGYVVFADTKSVQEALKLNNMKEPNSGLHIRVDSSKPTYDNKRSVFVGNLPYGIMEEQLRKHFGEACGGVDNIENVRIVRDNETMKCKGFAYVLFKSRDIVAEALRLHGSTCAKREIRVQVCGRRYKGARGNEDDNTGGRNANRYEGRRATEGATKRILNKMKGKREISSKATLLPHKKRKTHSERNAAAKSGKKSGVSRRDAAQTKVNKRVKKIEKRIRTGMGKTKR</sequence>
<evidence type="ECO:0000256" key="1">
    <source>
        <dbReference type="ARBA" id="ARBA00004604"/>
    </source>
</evidence>
<comment type="similarity">
    <text evidence="2">Belongs to the RRM RBM34 family.</text>
</comment>
<feature type="compositionally biased region" description="Acidic residues" evidence="6">
    <location>
        <begin position="106"/>
        <end position="116"/>
    </location>
</feature>
<dbReference type="InterPro" id="IPR035979">
    <property type="entry name" value="RBD_domain_sf"/>
</dbReference>
<feature type="compositionally biased region" description="Basic and acidic residues" evidence="6">
    <location>
        <begin position="367"/>
        <end position="379"/>
    </location>
</feature>
<dbReference type="CDD" id="cd12395">
    <property type="entry name" value="RRM2_RBM34"/>
    <property type="match status" value="1"/>
</dbReference>
<dbReference type="SUPFAM" id="SSF54928">
    <property type="entry name" value="RNA-binding domain, RBD"/>
    <property type="match status" value="2"/>
</dbReference>
<dbReference type="InterPro" id="IPR034221">
    <property type="entry name" value="RBM34_RRM2"/>
</dbReference>
<protein>
    <recommendedName>
        <fullName evidence="7">RRM domain-containing protein</fullName>
    </recommendedName>
</protein>
<keyword evidence="4" id="KW-0539">Nucleus</keyword>
<feature type="compositionally biased region" description="Basic residues" evidence="6">
    <location>
        <begin position="48"/>
        <end position="68"/>
    </location>
</feature>
<keyword evidence="3 5" id="KW-0694">RNA-binding</keyword>
<feature type="compositionally biased region" description="Low complexity" evidence="6">
    <location>
        <begin position="96"/>
        <end position="105"/>
    </location>
</feature>
<organism evidence="8">
    <name type="scientific">Leptocylindrus danicus</name>
    <dbReference type="NCBI Taxonomy" id="163516"/>
    <lineage>
        <taxon>Eukaryota</taxon>
        <taxon>Sar</taxon>
        <taxon>Stramenopiles</taxon>
        <taxon>Ochrophyta</taxon>
        <taxon>Bacillariophyta</taxon>
        <taxon>Coscinodiscophyceae</taxon>
        <taxon>Chaetocerotophycidae</taxon>
        <taxon>Leptocylindrales</taxon>
        <taxon>Leptocylindraceae</taxon>
        <taxon>Leptocylindrus</taxon>
    </lineage>
</organism>
<dbReference type="PANTHER" id="PTHR23236">
    <property type="entry name" value="EUKARYOTIC TRANSLATION INITIATION FACTOR 4B/4H"/>
    <property type="match status" value="1"/>
</dbReference>
<dbReference type="Pfam" id="PF00076">
    <property type="entry name" value="RRM_1"/>
    <property type="match status" value="2"/>
</dbReference>
<proteinExistence type="inferred from homology"/>
<feature type="region of interest" description="Disordered" evidence="6">
    <location>
        <begin position="1"/>
        <end position="160"/>
    </location>
</feature>
<feature type="compositionally biased region" description="Acidic residues" evidence="6">
    <location>
        <begin position="83"/>
        <end position="95"/>
    </location>
</feature>
<evidence type="ECO:0000256" key="2">
    <source>
        <dbReference type="ARBA" id="ARBA00007077"/>
    </source>
</evidence>
<feature type="region of interest" description="Disordered" evidence="6">
    <location>
        <begin position="352"/>
        <end position="452"/>
    </location>
</feature>
<dbReference type="PROSITE" id="PS50102">
    <property type="entry name" value="RRM"/>
    <property type="match status" value="2"/>
</dbReference>
<evidence type="ECO:0000313" key="8">
    <source>
        <dbReference type="EMBL" id="CAD9578104.1"/>
    </source>
</evidence>
<gene>
    <name evidence="8" type="ORF">LDAN0321_LOCUS9517</name>
</gene>
<dbReference type="PANTHER" id="PTHR23236:SF25">
    <property type="entry name" value="RNA-BINDING PROTEIN 34"/>
    <property type="match status" value="1"/>
</dbReference>
<feature type="compositionally biased region" description="Acidic residues" evidence="6">
    <location>
        <begin position="131"/>
        <end position="146"/>
    </location>
</feature>
<feature type="domain" description="RRM" evidence="7">
    <location>
        <begin position="267"/>
        <end position="348"/>
    </location>
</feature>
<dbReference type="EMBL" id="HBGY01014694">
    <property type="protein sequence ID" value="CAD9578104.1"/>
    <property type="molecule type" value="Transcribed_RNA"/>
</dbReference>
<accession>A0A7S2KIR5</accession>
<feature type="compositionally biased region" description="Basic and acidic residues" evidence="6">
    <location>
        <begin position="21"/>
        <end position="33"/>
    </location>
</feature>
<evidence type="ECO:0000256" key="6">
    <source>
        <dbReference type="SAM" id="MobiDB-lite"/>
    </source>
</evidence>
<dbReference type="CDD" id="cd12394">
    <property type="entry name" value="RRM1_RBM34"/>
    <property type="match status" value="1"/>
</dbReference>
<dbReference type="Gene3D" id="3.30.70.330">
    <property type="match status" value="2"/>
</dbReference>
<dbReference type="AlphaFoldDB" id="A0A7S2KIR5"/>
<comment type="subcellular location">
    <subcellularLocation>
        <location evidence="1">Nucleus</location>
        <location evidence="1">Nucleolus</location>
    </subcellularLocation>
</comment>
<feature type="domain" description="RRM" evidence="7">
    <location>
        <begin position="154"/>
        <end position="261"/>
    </location>
</feature>
<evidence type="ECO:0000259" key="7">
    <source>
        <dbReference type="PROSITE" id="PS50102"/>
    </source>
</evidence>
<reference evidence="8" key="1">
    <citation type="submission" date="2021-01" db="EMBL/GenBank/DDBJ databases">
        <authorList>
            <person name="Corre E."/>
            <person name="Pelletier E."/>
            <person name="Niang G."/>
            <person name="Scheremetjew M."/>
            <person name="Finn R."/>
            <person name="Kale V."/>
            <person name="Holt S."/>
            <person name="Cochrane G."/>
            <person name="Meng A."/>
            <person name="Brown T."/>
            <person name="Cohen L."/>
        </authorList>
    </citation>
    <scope>NUCLEOTIDE SEQUENCE</scope>
    <source>
        <strain evidence="8">B650</strain>
    </source>
</reference>
<name>A0A7S2KIR5_9STRA</name>
<evidence type="ECO:0000256" key="3">
    <source>
        <dbReference type="ARBA" id="ARBA00022884"/>
    </source>
</evidence>
<evidence type="ECO:0000256" key="5">
    <source>
        <dbReference type="PROSITE-ProRule" id="PRU00176"/>
    </source>
</evidence>
<dbReference type="SMART" id="SM00360">
    <property type="entry name" value="RRM"/>
    <property type="match status" value="2"/>
</dbReference>
<evidence type="ECO:0000256" key="4">
    <source>
        <dbReference type="ARBA" id="ARBA00023242"/>
    </source>
</evidence>
<dbReference type="GO" id="GO:0005730">
    <property type="term" value="C:nucleolus"/>
    <property type="evidence" value="ECO:0007669"/>
    <property type="project" value="UniProtKB-SubCell"/>
</dbReference>
<dbReference type="InterPro" id="IPR012677">
    <property type="entry name" value="Nucleotide-bd_a/b_plait_sf"/>
</dbReference>
<dbReference type="GO" id="GO:0003723">
    <property type="term" value="F:RNA binding"/>
    <property type="evidence" value="ECO:0007669"/>
    <property type="project" value="UniProtKB-UniRule"/>
</dbReference>
<feature type="compositionally biased region" description="Basic and acidic residues" evidence="6">
    <location>
        <begin position="117"/>
        <end position="130"/>
    </location>
</feature>
<feature type="compositionally biased region" description="Basic residues" evidence="6">
    <location>
        <begin position="432"/>
        <end position="441"/>
    </location>
</feature>
<dbReference type="InterPro" id="IPR000504">
    <property type="entry name" value="RRM_dom"/>
</dbReference>